<dbReference type="PANTHER" id="PTHR18964:SF173">
    <property type="entry name" value="GLUCOKINASE"/>
    <property type="match status" value="1"/>
</dbReference>
<name>A0A2W2BKX6_9HYPH</name>
<dbReference type="InterPro" id="IPR036388">
    <property type="entry name" value="WH-like_DNA-bd_sf"/>
</dbReference>
<dbReference type="InterPro" id="IPR043129">
    <property type="entry name" value="ATPase_NBD"/>
</dbReference>
<gene>
    <name evidence="2" type="ORF">DK847_12180</name>
</gene>
<dbReference type="SUPFAM" id="SSF46785">
    <property type="entry name" value="Winged helix' DNA-binding domain"/>
    <property type="match status" value="1"/>
</dbReference>
<dbReference type="InterPro" id="IPR036390">
    <property type="entry name" value="WH_DNA-bd_sf"/>
</dbReference>
<dbReference type="EMBL" id="QKVK01000005">
    <property type="protein sequence ID" value="PZF76557.1"/>
    <property type="molecule type" value="Genomic_DNA"/>
</dbReference>
<protein>
    <submittedName>
        <fullName evidence="2">Xyl repressor</fullName>
    </submittedName>
</protein>
<dbReference type="Pfam" id="PF00480">
    <property type="entry name" value="ROK"/>
    <property type="match status" value="1"/>
</dbReference>
<evidence type="ECO:0000256" key="1">
    <source>
        <dbReference type="ARBA" id="ARBA00006479"/>
    </source>
</evidence>
<evidence type="ECO:0000313" key="3">
    <source>
        <dbReference type="Proteomes" id="UP000248795"/>
    </source>
</evidence>
<accession>A0A2W2BKX6</accession>
<dbReference type="AlphaFoldDB" id="A0A2W2BKX6"/>
<organism evidence="2 3">
    <name type="scientific">Aestuariivirga litoralis</name>
    <dbReference type="NCBI Taxonomy" id="2650924"/>
    <lineage>
        <taxon>Bacteria</taxon>
        <taxon>Pseudomonadati</taxon>
        <taxon>Pseudomonadota</taxon>
        <taxon>Alphaproteobacteria</taxon>
        <taxon>Hyphomicrobiales</taxon>
        <taxon>Aestuariivirgaceae</taxon>
        <taxon>Aestuariivirga</taxon>
    </lineage>
</organism>
<comment type="caution">
    <text evidence="2">The sequence shown here is derived from an EMBL/GenBank/DDBJ whole genome shotgun (WGS) entry which is preliminary data.</text>
</comment>
<evidence type="ECO:0000313" key="2">
    <source>
        <dbReference type="EMBL" id="PZF76557.1"/>
    </source>
</evidence>
<dbReference type="PANTHER" id="PTHR18964">
    <property type="entry name" value="ROK (REPRESSOR, ORF, KINASE) FAMILY"/>
    <property type="match status" value="1"/>
</dbReference>
<dbReference type="PROSITE" id="PS01125">
    <property type="entry name" value="ROK"/>
    <property type="match status" value="1"/>
</dbReference>
<sequence length="418" mass="44347">MREKADSDLVRRQNRLLLLEALRQHGAMARVDMGRHTGLSPASITSISSQLIGDGILEEAHTPHTAAEGPQRRGRPTTQIDFNPKGANVVAVKVSIDGLELALADARGAILARRTSRSATHDADSAAFGKLVADEITALLTKARVPTRRVARVGIAVQGVADSQAGTVVWSPAFRGRNISVAAAIEERLGIACRVANDANMIAEGLIGSDRKRYGGTAAVVFMGWGVGMGLIINGQVYHGPTGAAAEFGHMNHLPDGPLCRCGRRGCVEAYVADYSLLRWASGHAATQPPSSNAIPPDDMLALEAAAHRGEPAAVSAYAKAGEALGFGLARLIAILTPARIVLAGPGTRAMPLIRPHLERALEQGVVDELRRTVEIEVVPIDTDMIIKGTIDRALRHVDREIFAHGPLKKGRELETVA</sequence>
<dbReference type="SUPFAM" id="SSF53067">
    <property type="entry name" value="Actin-like ATPase domain"/>
    <property type="match status" value="2"/>
</dbReference>
<keyword evidence="3" id="KW-1185">Reference proteome</keyword>
<proteinExistence type="inferred from homology"/>
<dbReference type="RefSeq" id="WP_111198794.1">
    <property type="nucleotide sequence ID" value="NZ_QKVK01000005.1"/>
</dbReference>
<dbReference type="InterPro" id="IPR049874">
    <property type="entry name" value="ROK_cs"/>
</dbReference>
<dbReference type="Gene3D" id="3.30.420.40">
    <property type="match status" value="2"/>
</dbReference>
<dbReference type="Proteomes" id="UP000248795">
    <property type="component" value="Unassembled WGS sequence"/>
</dbReference>
<reference evidence="3" key="1">
    <citation type="submission" date="2018-06" db="EMBL/GenBank/DDBJ databases">
        <title>Aestuariibacter litoralis strain KCTC 52945T.</title>
        <authorList>
            <person name="Li X."/>
            <person name="Salam N."/>
            <person name="Li J.-L."/>
            <person name="Chen Y.-M."/>
            <person name="Yang Z.-W."/>
            <person name="Zhang L.-Y."/>
            <person name="Han M.-X."/>
            <person name="Xiao M."/>
            <person name="Li W.-J."/>
        </authorList>
    </citation>
    <scope>NUCLEOTIDE SEQUENCE [LARGE SCALE GENOMIC DNA]</scope>
    <source>
        <strain evidence="3">KCTC 52945</strain>
    </source>
</reference>
<comment type="similarity">
    <text evidence="1">Belongs to the ROK (NagC/XylR) family.</text>
</comment>
<dbReference type="Gene3D" id="1.10.10.10">
    <property type="entry name" value="Winged helix-like DNA-binding domain superfamily/Winged helix DNA-binding domain"/>
    <property type="match status" value="1"/>
</dbReference>
<dbReference type="InterPro" id="IPR000600">
    <property type="entry name" value="ROK"/>
</dbReference>